<dbReference type="GO" id="GO:0046872">
    <property type="term" value="F:metal ion binding"/>
    <property type="evidence" value="ECO:0007669"/>
    <property type="project" value="UniProtKB-KW"/>
</dbReference>
<dbReference type="AlphaFoldDB" id="A0A3M7PTZ2"/>
<evidence type="ECO:0000256" key="5">
    <source>
        <dbReference type="ARBA" id="ARBA00022723"/>
    </source>
</evidence>
<comment type="cofactor">
    <cofactor evidence="1">
        <name>Mn(2+)</name>
        <dbReference type="ChEBI" id="CHEBI:29035"/>
    </cofactor>
</comment>
<evidence type="ECO:0000256" key="2">
    <source>
        <dbReference type="ARBA" id="ARBA00004141"/>
    </source>
</evidence>
<organism evidence="11 12">
    <name type="scientific">Brachionus plicatilis</name>
    <name type="common">Marine rotifer</name>
    <name type="synonym">Brachionus muelleri</name>
    <dbReference type="NCBI Taxonomy" id="10195"/>
    <lineage>
        <taxon>Eukaryota</taxon>
        <taxon>Metazoa</taxon>
        <taxon>Spiralia</taxon>
        <taxon>Gnathifera</taxon>
        <taxon>Rotifera</taxon>
        <taxon>Eurotatoria</taxon>
        <taxon>Monogononta</taxon>
        <taxon>Pseudotrocha</taxon>
        <taxon>Ploima</taxon>
        <taxon>Brachionidae</taxon>
        <taxon>Brachionus</taxon>
    </lineage>
</organism>
<evidence type="ECO:0000256" key="8">
    <source>
        <dbReference type="ARBA" id="ARBA00023136"/>
    </source>
</evidence>
<dbReference type="Proteomes" id="UP000276133">
    <property type="component" value="Unassembled WGS sequence"/>
</dbReference>
<dbReference type="InterPro" id="IPR029052">
    <property type="entry name" value="Metallo-depent_PP-like"/>
</dbReference>
<comment type="subcellular location">
    <subcellularLocation>
        <location evidence="2">Membrane</location>
        <topology evidence="2">Multi-pass membrane protein</topology>
    </subcellularLocation>
</comment>
<dbReference type="EMBL" id="REGN01008807">
    <property type="protein sequence ID" value="RNA02627.1"/>
    <property type="molecule type" value="Genomic_DNA"/>
</dbReference>
<accession>A0A3M7PTZ2</accession>
<dbReference type="Gene3D" id="3.60.21.10">
    <property type="match status" value="1"/>
</dbReference>
<dbReference type="Pfam" id="PF00149">
    <property type="entry name" value="Metallophos"/>
    <property type="match status" value="1"/>
</dbReference>
<evidence type="ECO:0000313" key="11">
    <source>
        <dbReference type="EMBL" id="RNA02627.1"/>
    </source>
</evidence>
<evidence type="ECO:0000256" key="6">
    <source>
        <dbReference type="ARBA" id="ARBA00022801"/>
    </source>
</evidence>
<evidence type="ECO:0000256" key="1">
    <source>
        <dbReference type="ARBA" id="ARBA00001936"/>
    </source>
</evidence>
<proteinExistence type="inferred from homology"/>
<feature type="non-terminal residue" evidence="11">
    <location>
        <position position="262"/>
    </location>
</feature>
<gene>
    <name evidence="11" type="ORF">BpHYR1_030103</name>
</gene>
<dbReference type="InterPro" id="IPR004843">
    <property type="entry name" value="Calcineurin-like_PHP"/>
</dbReference>
<dbReference type="GO" id="GO:0016787">
    <property type="term" value="F:hydrolase activity"/>
    <property type="evidence" value="ECO:0007669"/>
    <property type="project" value="UniProtKB-KW"/>
</dbReference>
<name>A0A3M7PTZ2_BRAPC</name>
<dbReference type="InterPro" id="IPR033308">
    <property type="entry name" value="PGAP5/Cdc1/Ted1"/>
</dbReference>
<evidence type="ECO:0000256" key="7">
    <source>
        <dbReference type="ARBA" id="ARBA00022989"/>
    </source>
</evidence>
<comment type="caution">
    <text evidence="11">The sequence shown here is derived from an EMBL/GenBank/DDBJ whole genome shotgun (WGS) entry which is preliminary data.</text>
</comment>
<evidence type="ECO:0000256" key="3">
    <source>
        <dbReference type="ARBA" id="ARBA00008895"/>
    </source>
</evidence>
<keyword evidence="5" id="KW-0479">Metal-binding</keyword>
<feature type="domain" description="Calcineurin-like phosphoesterase" evidence="10">
    <location>
        <begin position="49"/>
        <end position="153"/>
    </location>
</feature>
<evidence type="ECO:0000259" key="10">
    <source>
        <dbReference type="Pfam" id="PF00149"/>
    </source>
</evidence>
<keyword evidence="6" id="KW-0378">Hydrolase</keyword>
<dbReference type="OrthoDB" id="9984693at2759"/>
<protein>
    <submittedName>
        <fullName evidence="11">Metallophosphoesterase 1</fullName>
    </submittedName>
</protein>
<sequence length="262" mass="31252">MRKLFHKKSLLGFFLLSLLIILYNEFIIYYQVLFACRWPSKKNENLLNLMLISDTHLLGSRNGHWFDKLRREWQQHRSFQTARFLLNPDYIVIMGDITDEGKWCSDKEWTYYEKRVKELFYTGEKTKLLLIVGNHDIGFHYDINERKIERFNKSFHTKFINLHQSTTKGLDINFILINSISLENDGCKFCKRTQMELKKLNKTMTCLRDNGVEKCDFKNISGKYSRPIIFTHYPLFRDSDSICPHDIDSELAVTNKNPKFRP</sequence>
<reference evidence="11 12" key="1">
    <citation type="journal article" date="2018" name="Sci. Rep.">
        <title>Genomic signatures of local adaptation to the degree of environmental predictability in rotifers.</title>
        <authorList>
            <person name="Franch-Gras L."/>
            <person name="Hahn C."/>
            <person name="Garcia-Roger E.M."/>
            <person name="Carmona M.J."/>
            <person name="Serra M."/>
            <person name="Gomez A."/>
        </authorList>
    </citation>
    <scope>NUCLEOTIDE SEQUENCE [LARGE SCALE GENOMIC DNA]</scope>
    <source>
        <strain evidence="11">HYR1</strain>
    </source>
</reference>
<comment type="similarity">
    <text evidence="3">Belongs to the metallophosphoesterase superfamily. MPPE1 family.</text>
</comment>
<evidence type="ECO:0000313" key="12">
    <source>
        <dbReference type="Proteomes" id="UP000276133"/>
    </source>
</evidence>
<dbReference type="STRING" id="10195.A0A3M7PTZ2"/>
<dbReference type="PANTHER" id="PTHR13315:SF0">
    <property type="entry name" value="METALLOPHOSPHOESTERASE 1"/>
    <property type="match status" value="1"/>
</dbReference>
<dbReference type="SUPFAM" id="SSF56300">
    <property type="entry name" value="Metallo-dependent phosphatases"/>
    <property type="match status" value="1"/>
</dbReference>
<keyword evidence="7" id="KW-1133">Transmembrane helix</keyword>
<keyword evidence="8" id="KW-0472">Membrane</keyword>
<dbReference type="GO" id="GO:0016020">
    <property type="term" value="C:membrane"/>
    <property type="evidence" value="ECO:0007669"/>
    <property type="project" value="UniProtKB-SubCell"/>
</dbReference>
<evidence type="ECO:0000256" key="9">
    <source>
        <dbReference type="ARBA" id="ARBA00023211"/>
    </source>
</evidence>
<keyword evidence="9" id="KW-0464">Manganese</keyword>
<keyword evidence="4" id="KW-0812">Transmembrane</keyword>
<dbReference type="GO" id="GO:0006506">
    <property type="term" value="P:GPI anchor biosynthetic process"/>
    <property type="evidence" value="ECO:0007669"/>
    <property type="project" value="InterPro"/>
</dbReference>
<keyword evidence="12" id="KW-1185">Reference proteome</keyword>
<dbReference type="PANTHER" id="PTHR13315">
    <property type="entry name" value="METALLO PHOSPHOESTERASE RELATED"/>
    <property type="match status" value="1"/>
</dbReference>
<evidence type="ECO:0000256" key="4">
    <source>
        <dbReference type="ARBA" id="ARBA00022692"/>
    </source>
</evidence>